<dbReference type="Gene3D" id="3.90.660.20">
    <property type="entry name" value="Protoporphyrinogen oxidase, mitochondrial, domain 2"/>
    <property type="match status" value="1"/>
</dbReference>
<dbReference type="Pfam" id="PF01593">
    <property type="entry name" value="Amino_oxidase"/>
    <property type="match status" value="1"/>
</dbReference>
<evidence type="ECO:0000256" key="1">
    <source>
        <dbReference type="ARBA" id="ARBA00001974"/>
    </source>
</evidence>
<dbReference type="STRING" id="388950.GCA_001611675_02740"/>
<dbReference type="EMBL" id="FPCA01000006">
    <property type="protein sequence ID" value="SFU98520.1"/>
    <property type="molecule type" value="Genomic_DNA"/>
</dbReference>
<keyword evidence="5 6" id="KW-0350">Heme biosynthesis</keyword>
<dbReference type="SUPFAM" id="SSF54373">
    <property type="entry name" value="FAD-linked reductases, C-terminal domain"/>
    <property type="match status" value="1"/>
</dbReference>
<keyword evidence="6" id="KW-0963">Cytoplasm</keyword>
<dbReference type="InterPro" id="IPR004572">
    <property type="entry name" value="Protoporphyrinogen_oxidase"/>
</dbReference>
<comment type="subcellular location">
    <subcellularLocation>
        <location evidence="6">Cytoplasm</location>
    </subcellularLocation>
</comment>
<reference evidence="10" key="1">
    <citation type="submission" date="2016-10" db="EMBL/GenBank/DDBJ databases">
        <authorList>
            <person name="Varghese N."/>
        </authorList>
    </citation>
    <scope>NUCLEOTIDE SEQUENCE [LARGE SCALE GENOMIC DNA]</scope>
    <source>
        <strain evidence="10">DSM 18820</strain>
    </source>
</reference>
<comment type="function">
    <text evidence="6">Involved in coproporphyrin-dependent heme b biosynthesis. Catalyzes the oxidation of coproporphyrinogen III to coproporphyrin III.</text>
</comment>
<sequence>MGTEAVQRSTTRTVAMRVAIVGAGISGLALAYHLQKLGVPYDLFEAGPHVGGNIRTVQAGDYLLEMGPNSLHHSPELEELIRDLKLEQEVLPASPVSENRYVLRKGTYQRLPSSPLTLLSNNFFSWKAKYRILQEKKVPPSGHAYETISQFFERRFGRDVVDYAVNPFVRGIYAGDPDKLLVHKTFPLLKELEQAHGSVLKGMVLEARNARRKEVFSFVKGMQTLPDAIAGKLISLHLEHPVEMVTRSQGKYILSCSSPGDHDTEEYSTLVLALPAPKAVDLLQYTFPGMAAAMQNVQYPPMAVVHTAYNRRDVANKLNGFGVLHPKAEAAFAAGTIWSSSLFEGRCRPHEVLFTTFVGGVQSEQHALAEPEELLQQVHQELKKHHGIDADKPNFQHAHLWKQSIPQYDMHIEDAHLMARELEAEGLYIGANWLSGVSVPSCIRHAKELAHKINLKLRHAHNS</sequence>
<evidence type="ECO:0000313" key="10">
    <source>
        <dbReference type="Proteomes" id="UP000182491"/>
    </source>
</evidence>
<dbReference type="InterPro" id="IPR036188">
    <property type="entry name" value="FAD/NAD-bd_sf"/>
</dbReference>
<keyword evidence="7" id="KW-0472">Membrane</keyword>
<dbReference type="InterPro" id="IPR050464">
    <property type="entry name" value="Zeta_carotene_desat/Oxidored"/>
</dbReference>
<dbReference type="NCBIfam" id="TIGR00562">
    <property type="entry name" value="proto_IX_ox"/>
    <property type="match status" value="1"/>
</dbReference>
<evidence type="ECO:0000256" key="2">
    <source>
        <dbReference type="ARBA" id="ARBA00022630"/>
    </source>
</evidence>
<feature type="domain" description="Amine oxidase" evidence="8">
    <location>
        <begin position="25"/>
        <end position="453"/>
    </location>
</feature>
<evidence type="ECO:0000256" key="3">
    <source>
        <dbReference type="ARBA" id="ARBA00022827"/>
    </source>
</evidence>
<dbReference type="GO" id="GO:0004729">
    <property type="term" value="F:oxygen-dependent protoporphyrinogen oxidase activity"/>
    <property type="evidence" value="ECO:0007669"/>
    <property type="project" value="UniProtKB-UniRule"/>
</dbReference>
<keyword evidence="3 6" id="KW-0274">FAD</keyword>
<dbReference type="Proteomes" id="UP000182491">
    <property type="component" value="Unassembled WGS sequence"/>
</dbReference>
<keyword evidence="2 6" id="KW-0285">Flavoprotein</keyword>
<comment type="catalytic activity">
    <reaction evidence="6">
        <text>coproporphyrinogen III + 3 O2 = coproporphyrin III + 3 H2O2</text>
        <dbReference type="Rhea" id="RHEA:43436"/>
        <dbReference type="ChEBI" id="CHEBI:15379"/>
        <dbReference type="ChEBI" id="CHEBI:16240"/>
        <dbReference type="ChEBI" id="CHEBI:57309"/>
        <dbReference type="ChEBI" id="CHEBI:131725"/>
        <dbReference type="EC" id="1.3.3.15"/>
    </reaction>
</comment>
<dbReference type="InterPro" id="IPR002937">
    <property type="entry name" value="Amino_oxidase"/>
</dbReference>
<dbReference type="SUPFAM" id="SSF51905">
    <property type="entry name" value="FAD/NAD(P)-binding domain"/>
    <property type="match status" value="1"/>
</dbReference>
<keyword evidence="7" id="KW-0812">Transmembrane</keyword>
<keyword evidence="7" id="KW-1133">Transmembrane helix</keyword>
<name>A0A1I7KM66_9BACT</name>
<dbReference type="Gene3D" id="3.50.50.60">
    <property type="entry name" value="FAD/NAD(P)-binding domain"/>
    <property type="match status" value="1"/>
</dbReference>
<keyword evidence="10" id="KW-1185">Reference proteome</keyword>
<evidence type="ECO:0000256" key="5">
    <source>
        <dbReference type="ARBA" id="ARBA00023133"/>
    </source>
</evidence>
<protein>
    <recommendedName>
        <fullName evidence="6">Coproporphyrinogen III oxidase</fullName>
        <ecNumber evidence="6">1.3.3.15</ecNumber>
    </recommendedName>
</protein>
<keyword evidence="4 6" id="KW-0560">Oxidoreductase</keyword>
<evidence type="ECO:0000313" key="9">
    <source>
        <dbReference type="EMBL" id="SFU98520.1"/>
    </source>
</evidence>
<comment type="similarity">
    <text evidence="6">Belongs to the protoporphyrinogen/coproporphyrinogen oxidase family. Coproporphyrinogen III oxidase subfamily.</text>
</comment>
<dbReference type="GO" id="GO:0005737">
    <property type="term" value="C:cytoplasm"/>
    <property type="evidence" value="ECO:0007669"/>
    <property type="project" value="UniProtKB-SubCell"/>
</dbReference>
<gene>
    <name evidence="9" type="ORF">SAMN04487941_3882</name>
</gene>
<evidence type="ECO:0000256" key="6">
    <source>
        <dbReference type="RuleBase" id="RU364052"/>
    </source>
</evidence>
<accession>A0A1I7KM66</accession>
<feature type="transmembrane region" description="Helical" evidence="7">
    <location>
        <begin position="14"/>
        <end position="34"/>
    </location>
</feature>
<evidence type="ECO:0000259" key="8">
    <source>
        <dbReference type="Pfam" id="PF01593"/>
    </source>
</evidence>
<organism evidence="9 10">
    <name type="scientific">Pontibacter akesuensis</name>
    <dbReference type="NCBI Taxonomy" id="388950"/>
    <lineage>
        <taxon>Bacteria</taxon>
        <taxon>Pseudomonadati</taxon>
        <taxon>Bacteroidota</taxon>
        <taxon>Cytophagia</taxon>
        <taxon>Cytophagales</taxon>
        <taxon>Hymenobacteraceae</taxon>
        <taxon>Pontibacter</taxon>
    </lineage>
</organism>
<dbReference type="GO" id="GO:0006783">
    <property type="term" value="P:heme biosynthetic process"/>
    <property type="evidence" value="ECO:0007669"/>
    <property type="project" value="UniProtKB-UniRule"/>
</dbReference>
<evidence type="ECO:0000256" key="4">
    <source>
        <dbReference type="ARBA" id="ARBA00023002"/>
    </source>
</evidence>
<evidence type="ECO:0000256" key="7">
    <source>
        <dbReference type="SAM" id="Phobius"/>
    </source>
</evidence>
<proteinExistence type="inferred from homology"/>
<dbReference type="AlphaFoldDB" id="A0A1I7KM66"/>
<comment type="pathway">
    <text evidence="6">Porphyrin-containing compound metabolism; protoheme biosynthesis.</text>
</comment>
<dbReference type="PANTHER" id="PTHR42923:SF3">
    <property type="entry name" value="PROTOPORPHYRINOGEN OXIDASE"/>
    <property type="match status" value="1"/>
</dbReference>
<dbReference type="EC" id="1.3.3.15" evidence="6"/>
<dbReference type="UniPathway" id="UPA00252"/>
<comment type="cofactor">
    <cofactor evidence="1 6">
        <name>FAD</name>
        <dbReference type="ChEBI" id="CHEBI:57692"/>
    </cofactor>
</comment>
<dbReference type="Gene3D" id="1.10.3110.10">
    <property type="entry name" value="protoporphyrinogen ix oxidase, domain 3"/>
    <property type="match status" value="1"/>
</dbReference>
<dbReference type="PANTHER" id="PTHR42923">
    <property type="entry name" value="PROTOPORPHYRINOGEN OXIDASE"/>
    <property type="match status" value="1"/>
</dbReference>